<dbReference type="PANTHER" id="PTHR15141">
    <property type="entry name" value="TRANSCRIPTION ELONGATION FACTOR B POLYPEPTIDE 3"/>
    <property type="match status" value="1"/>
</dbReference>
<evidence type="ECO:0008006" key="4">
    <source>
        <dbReference type="Google" id="ProtNLM"/>
    </source>
</evidence>
<dbReference type="InterPro" id="IPR010684">
    <property type="entry name" value="RNA_pol_II_trans_fac_SIII_A"/>
</dbReference>
<feature type="compositionally biased region" description="Polar residues" evidence="1">
    <location>
        <begin position="251"/>
        <end position="261"/>
    </location>
</feature>
<evidence type="ECO:0000313" key="3">
    <source>
        <dbReference type="Proteomes" id="UP000799423"/>
    </source>
</evidence>
<sequence length="301" mass="34309">MARQRLIKNIHLLDSVADLPFHFVEPILRFVQNPDQLQLLEENCEQLKGETGEIWLRFIKRDIPNWETRKYEPRDPRNWSRAYRKLKKDSENEKLAQAEMLRNKMKAVDRSQTKTQIVDTRVGSGTRRLFTTRGSSGNASWGPATGAPAKTGKVAFDKLKRGIFDHKRDRPTMHQMSPDVLARRRTQLMQAPAHMVRMAVNEAPQRRIAAAREAADAAAKKHEPRPTASRPPAAKPQISQRPAPRKAAPQTRVSLPQNYHAQRQKAFPAQEAGSGPSPTPAPAPKRKRTEYSMFQPNKRRT</sequence>
<dbReference type="GO" id="GO:0006368">
    <property type="term" value="P:transcription elongation by RNA polymerase II"/>
    <property type="evidence" value="ECO:0007669"/>
    <property type="project" value="InterPro"/>
</dbReference>
<feature type="region of interest" description="Disordered" evidence="1">
    <location>
        <begin position="128"/>
        <end position="150"/>
    </location>
</feature>
<dbReference type="PANTHER" id="PTHR15141:SF76">
    <property type="entry name" value="TRANSCRIPTION ELONGATION FACTOR B POLYPEPTIDE 3"/>
    <property type="match status" value="1"/>
</dbReference>
<protein>
    <recommendedName>
        <fullName evidence="4">Elongin-A</fullName>
    </recommendedName>
</protein>
<dbReference type="OrthoDB" id="21513at2759"/>
<gene>
    <name evidence="2" type="ORF">T440DRAFT_465572</name>
</gene>
<dbReference type="Gene3D" id="6.10.250.3180">
    <property type="match status" value="1"/>
</dbReference>
<dbReference type="Pfam" id="PF06881">
    <property type="entry name" value="Elongin_A"/>
    <property type="match status" value="1"/>
</dbReference>
<dbReference type="GO" id="GO:0070449">
    <property type="term" value="C:elongin complex"/>
    <property type="evidence" value="ECO:0007669"/>
    <property type="project" value="InterPro"/>
</dbReference>
<reference evidence="2" key="1">
    <citation type="submission" date="2020-01" db="EMBL/GenBank/DDBJ databases">
        <authorList>
            <consortium name="DOE Joint Genome Institute"/>
            <person name="Haridas S."/>
            <person name="Albert R."/>
            <person name="Binder M."/>
            <person name="Bloem J."/>
            <person name="Labutti K."/>
            <person name="Salamov A."/>
            <person name="Andreopoulos B."/>
            <person name="Baker S.E."/>
            <person name="Barry K."/>
            <person name="Bills G."/>
            <person name="Bluhm B.H."/>
            <person name="Cannon C."/>
            <person name="Castanera R."/>
            <person name="Culley D.E."/>
            <person name="Daum C."/>
            <person name="Ezra D."/>
            <person name="Gonzalez J.B."/>
            <person name="Henrissat B."/>
            <person name="Kuo A."/>
            <person name="Liang C."/>
            <person name="Lipzen A."/>
            <person name="Lutzoni F."/>
            <person name="Magnuson J."/>
            <person name="Mondo S."/>
            <person name="Nolan M."/>
            <person name="Ohm R."/>
            <person name="Pangilinan J."/>
            <person name="Park H.-J."/>
            <person name="Ramirez L."/>
            <person name="Alfaro M."/>
            <person name="Sun H."/>
            <person name="Tritt A."/>
            <person name="Yoshinaga Y."/>
            <person name="Zwiers L.-H."/>
            <person name="Turgeon B.G."/>
            <person name="Goodwin S.B."/>
            <person name="Spatafora J.W."/>
            <person name="Crous P.W."/>
            <person name="Grigoriev I.V."/>
        </authorList>
    </citation>
    <scope>NUCLEOTIDE SEQUENCE</scope>
    <source>
        <strain evidence="2">IPT5</strain>
    </source>
</reference>
<keyword evidence="3" id="KW-1185">Reference proteome</keyword>
<dbReference type="AlphaFoldDB" id="A0A6A7BE96"/>
<name>A0A6A7BE96_9PLEO</name>
<feature type="compositionally biased region" description="Basic and acidic residues" evidence="1">
    <location>
        <begin position="213"/>
        <end position="225"/>
    </location>
</feature>
<dbReference type="InterPro" id="IPR051870">
    <property type="entry name" value="Elongin-A_domain"/>
</dbReference>
<evidence type="ECO:0000313" key="2">
    <source>
        <dbReference type="EMBL" id="KAF2853816.1"/>
    </source>
</evidence>
<dbReference type="EMBL" id="MU006294">
    <property type="protein sequence ID" value="KAF2853816.1"/>
    <property type="molecule type" value="Genomic_DNA"/>
</dbReference>
<evidence type="ECO:0000256" key="1">
    <source>
        <dbReference type="SAM" id="MobiDB-lite"/>
    </source>
</evidence>
<feature type="region of interest" description="Disordered" evidence="1">
    <location>
        <begin position="207"/>
        <end position="301"/>
    </location>
</feature>
<accession>A0A6A7BE96</accession>
<proteinExistence type="predicted"/>
<organism evidence="2 3">
    <name type="scientific">Plenodomus tracheiphilus IPT5</name>
    <dbReference type="NCBI Taxonomy" id="1408161"/>
    <lineage>
        <taxon>Eukaryota</taxon>
        <taxon>Fungi</taxon>
        <taxon>Dikarya</taxon>
        <taxon>Ascomycota</taxon>
        <taxon>Pezizomycotina</taxon>
        <taxon>Dothideomycetes</taxon>
        <taxon>Pleosporomycetidae</taxon>
        <taxon>Pleosporales</taxon>
        <taxon>Pleosporineae</taxon>
        <taxon>Leptosphaeriaceae</taxon>
        <taxon>Plenodomus</taxon>
    </lineage>
</organism>
<dbReference type="Proteomes" id="UP000799423">
    <property type="component" value="Unassembled WGS sequence"/>
</dbReference>